<dbReference type="Pfam" id="PF01954">
    <property type="entry name" value="AF2212-like"/>
    <property type="match status" value="1"/>
</dbReference>
<dbReference type="PATRIC" id="fig|55802.8.peg.2434"/>
<organism evidence="4 5">
    <name type="scientific">Thermococcus barophilus</name>
    <dbReference type="NCBI Taxonomy" id="55802"/>
    <lineage>
        <taxon>Archaea</taxon>
        <taxon>Methanobacteriati</taxon>
        <taxon>Methanobacteriota</taxon>
        <taxon>Thermococci</taxon>
        <taxon>Thermococcales</taxon>
        <taxon>Thermococcaceae</taxon>
        <taxon>Thermococcus</taxon>
    </lineage>
</organism>
<protein>
    <recommendedName>
        <fullName evidence="3">Antitoxin</fullName>
    </recommendedName>
</protein>
<evidence type="ECO:0000313" key="5">
    <source>
        <dbReference type="Proteomes" id="UP000066042"/>
    </source>
</evidence>
<evidence type="ECO:0000256" key="3">
    <source>
        <dbReference type="RuleBase" id="RU368051"/>
    </source>
</evidence>
<dbReference type="Gene3D" id="4.10.1150.10">
    <property type="entry name" value="AF2212/PG0164-like"/>
    <property type="match status" value="1"/>
</dbReference>
<dbReference type="STRING" id="55802.TBCH5v1_2449"/>
<reference evidence="4 5" key="1">
    <citation type="journal article" date="2016" name="Genome Announc.">
        <title>Complete genome sequence of the hyperthermophilic and piezophilic archaeon Thermococcus barophilus Ch5, capable of growth at the expense of hydrogenogenesis from carbon monoxide and formate.</title>
        <authorList>
            <person name="Oger P."/>
            <person name="Sokolova T.G."/>
            <person name="Kozhevnikova D.A."/>
            <person name="Taranov E.A."/>
            <person name="Vannier P."/>
            <person name="Lee H.S."/>
            <person name="Kwon K.K."/>
            <person name="Kang S.G."/>
            <person name="Lee J.H."/>
            <person name="Bonch-Osmolovskaya E.A."/>
            <person name="Lebedinsky A.V."/>
        </authorList>
    </citation>
    <scope>NUCLEOTIDE SEQUENCE [LARGE SCALE GENOMIC DNA]</scope>
    <source>
        <strain evidence="5">Ch5</strain>
    </source>
</reference>
<evidence type="ECO:0000256" key="2">
    <source>
        <dbReference type="ARBA" id="ARBA00022649"/>
    </source>
</evidence>
<dbReference type="RefSeq" id="WP_056934743.1">
    <property type="nucleotide sequence ID" value="NZ_CP013050.1"/>
</dbReference>
<dbReference type="InterPro" id="IPR024069">
    <property type="entry name" value="AF2212-like_dom_sf"/>
</dbReference>
<sequence>MEVIEAIYEDGILKPLKKPNLKEKEKVILVIREKVIDDDFITLIEELSKKVPKVENASKLLEEERR</sequence>
<dbReference type="Proteomes" id="UP000066042">
    <property type="component" value="Chromosome"/>
</dbReference>
<dbReference type="GeneID" id="26137663"/>
<dbReference type="AlphaFoldDB" id="A0A0S1XEZ5"/>
<gene>
    <name evidence="4" type="ORF">TBCH5v1_2449</name>
</gene>
<comment type="similarity">
    <text evidence="1 3">Belongs to the UPF0165 family.</text>
</comment>
<dbReference type="InterPro" id="IPR008203">
    <property type="entry name" value="AF2212-like"/>
</dbReference>
<evidence type="ECO:0000313" key="4">
    <source>
        <dbReference type="EMBL" id="ALM76340.1"/>
    </source>
</evidence>
<name>A0A0S1XEZ5_THEBA</name>
<dbReference type="EMBL" id="CP013050">
    <property type="protein sequence ID" value="ALM76340.1"/>
    <property type="molecule type" value="Genomic_DNA"/>
</dbReference>
<comment type="function">
    <text evidence="3">Antitoxin component of a type II toxin-antitoxin (TA) system.</text>
</comment>
<evidence type="ECO:0000256" key="1">
    <source>
        <dbReference type="ARBA" id="ARBA00006615"/>
    </source>
</evidence>
<keyword evidence="2 3" id="KW-1277">Toxin-antitoxin system</keyword>
<dbReference type="SUPFAM" id="SSF141694">
    <property type="entry name" value="AF2212/PG0164-like"/>
    <property type="match status" value="1"/>
</dbReference>
<proteinExistence type="inferred from homology"/>
<accession>A0A0S1XEZ5</accession>